<proteinExistence type="predicted"/>
<dbReference type="PANTHER" id="PTHR33264:SF27">
    <property type="entry name" value="TRANSMEMBRANE PROTEIN"/>
    <property type="match status" value="1"/>
</dbReference>
<dbReference type="KEGG" id="rsz:108807547"/>
<keyword evidence="1" id="KW-0812">Transmembrane</keyword>
<dbReference type="PANTHER" id="PTHR33264">
    <property type="entry name" value="EXPRESSED PROTEIN"/>
    <property type="match status" value="1"/>
</dbReference>
<keyword evidence="1" id="KW-1133">Transmembrane helix</keyword>
<evidence type="ECO:0000313" key="3">
    <source>
        <dbReference type="RefSeq" id="XP_018435328.2"/>
    </source>
</evidence>
<reference evidence="2" key="1">
    <citation type="journal article" date="2019" name="Database">
        <title>The radish genome database (RadishGD): an integrated information resource for radish genomics.</title>
        <authorList>
            <person name="Yu H.J."/>
            <person name="Baek S."/>
            <person name="Lee Y.J."/>
            <person name="Cho A."/>
            <person name="Mun J.H."/>
        </authorList>
    </citation>
    <scope>NUCLEOTIDE SEQUENCE [LARGE SCALE GENOMIC DNA]</scope>
    <source>
        <strain evidence="2">cv. WK10039</strain>
    </source>
</reference>
<reference evidence="3" key="2">
    <citation type="submission" date="2025-08" db="UniProtKB">
        <authorList>
            <consortium name="RefSeq"/>
        </authorList>
    </citation>
    <scope>IDENTIFICATION</scope>
    <source>
        <tissue evidence="3">Leaf</tissue>
    </source>
</reference>
<evidence type="ECO:0000313" key="2">
    <source>
        <dbReference type="Proteomes" id="UP000504610"/>
    </source>
</evidence>
<feature type="transmembrane region" description="Helical" evidence="1">
    <location>
        <begin position="12"/>
        <end position="33"/>
    </location>
</feature>
<evidence type="ECO:0000256" key="1">
    <source>
        <dbReference type="SAM" id="Phobius"/>
    </source>
</evidence>
<dbReference type="RefSeq" id="XP_018435328.2">
    <property type="nucleotide sequence ID" value="XM_018579826.2"/>
</dbReference>
<dbReference type="AlphaFoldDB" id="A0A6J0JI66"/>
<dbReference type="GeneID" id="108807547"/>
<dbReference type="OrthoDB" id="1914633at2759"/>
<gene>
    <name evidence="3" type="primary">LOC108807547</name>
</gene>
<keyword evidence="1" id="KW-0472">Membrane</keyword>
<sequence>MEDLNTYVADCVVVSCCCNCLVLQIVIFIFLGLPQKLVKNTRKCYTKWGINRRKRMGLGCECQENIGVDPEWRKEIMSIEMEGFGCIEEVEKALEEFSKNGEFMFGSFWGQERVLNSSSMSSCVNDNIDLRFELRNEKASFEKESIQDRTTNV</sequence>
<keyword evidence="2" id="KW-1185">Reference proteome</keyword>
<organism evidence="2 3">
    <name type="scientific">Raphanus sativus</name>
    <name type="common">Radish</name>
    <name type="synonym">Raphanus raphanistrum var. sativus</name>
    <dbReference type="NCBI Taxonomy" id="3726"/>
    <lineage>
        <taxon>Eukaryota</taxon>
        <taxon>Viridiplantae</taxon>
        <taxon>Streptophyta</taxon>
        <taxon>Embryophyta</taxon>
        <taxon>Tracheophyta</taxon>
        <taxon>Spermatophyta</taxon>
        <taxon>Magnoliopsida</taxon>
        <taxon>eudicotyledons</taxon>
        <taxon>Gunneridae</taxon>
        <taxon>Pentapetalae</taxon>
        <taxon>rosids</taxon>
        <taxon>malvids</taxon>
        <taxon>Brassicales</taxon>
        <taxon>Brassicaceae</taxon>
        <taxon>Brassiceae</taxon>
        <taxon>Raphanus</taxon>
    </lineage>
</organism>
<dbReference type="Proteomes" id="UP000504610">
    <property type="component" value="Chromosome 4"/>
</dbReference>
<accession>A0A6J0JI66</accession>
<name>A0A6J0JI66_RAPSA</name>
<protein>
    <submittedName>
        <fullName evidence="3">Uncharacterized protein LOC108807547</fullName>
    </submittedName>
</protein>